<comment type="caution">
    <text evidence="1">The sequence shown here is derived from an EMBL/GenBank/DDBJ whole genome shotgun (WGS) entry which is preliminary data.</text>
</comment>
<reference evidence="1 2" key="1">
    <citation type="submission" date="2019-03" db="EMBL/GenBank/DDBJ databases">
        <title>Single cell metagenomics reveals metabolic interactions within the superorganism composed of flagellate Streblomastix strix and complex community of Bacteroidetes bacteria on its surface.</title>
        <authorList>
            <person name="Treitli S.C."/>
            <person name="Kolisko M."/>
            <person name="Husnik F."/>
            <person name="Keeling P."/>
            <person name="Hampl V."/>
        </authorList>
    </citation>
    <scope>NUCLEOTIDE SEQUENCE [LARGE SCALE GENOMIC DNA]</scope>
    <source>
        <strain evidence="1">ST1C</strain>
    </source>
</reference>
<sequence length="303" mass="35196">MEHLGIRIVVYCDDLVFMDKNRDELINVQSLILRILEEFGWKISENKPNLQIAQELQFFCQLVNSNQDHIQITQERNTQMLNKCVRWSSIVQKKAWVKIKLLASFVESLNFLRLQIKRGRLYLRKLNRIKQQIANCKGWNAYLYINLITIEEIYLLKVKIVENIPVKASIQTPKAIVITDASQDSWGATLKPQNPDEEIWIQGDWCKKQRLLSSNQRESAAILCGQTSSKPHLKSKPVTFLKIESKSYDTSYILNRRAAAASLCNMIDRILKIEEDHNIQIHSIHIKWKSNIIPDSISRLAIS</sequence>
<dbReference type="EMBL" id="SNRW01006454">
    <property type="protein sequence ID" value="KAA6383048.1"/>
    <property type="molecule type" value="Genomic_DNA"/>
</dbReference>
<gene>
    <name evidence="1" type="ORF">EZS28_021426</name>
</gene>
<evidence type="ECO:0000313" key="2">
    <source>
        <dbReference type="Proteomes" id="UP000324800"/>
    </source>
</evidence>
<organism evidence="1 2">
    <name type="scientific">Streblomastix strix</name>
    <dbReference type="NCBI Taxonomy" id="222440"/>
    <lineage>
        <taxon>Eukaryota</taxon>
        <taxon>Metamonada</taxon>
        <taxon>Preaxostyla</taxon>
        <taxon>Oxymonadida</taxon>
        <taxon>Streblomastigidae</taxon>
        <taxon>Streblomastix</taxon>
    </lineage>
</organism>
<dbReference type="AlphaFoldDB" id="A0A5J4VKC2"/>
<dbReference type="OrthoDB" id="6771932at2759"/>
<dbReference type="Proteomes" id="UP000324800">
    <property type="component" value="Unassembled WGS sequence"/>
</dbReference>
<dbReference type="PANTHER" id="PTHR33050">
    <property type="entry name" value="REVERSE TRANSCRIPTASE DOMAIN-CONTAINING PROTEIN"/>
    <property type="match status" value="1"/>
</dbReference>
<protein>
    <recommendedName>
        <fullName evidence="3">Reverse transcriptase domain-containing protein</fullName>
    </recommendedName>
</protein>
<proteinExistence type="predicted"/>
<dbReference type="SUPFAM" id="SSF56672">
    <property type="entry name" value="DNA/RNA polymerases"/>
    <property type="match status" value="1"/>
</dbReference>
<dbReference type="InterPro" id="IPR052055">
    <property type="entry name" value="Hepadnavirus_pol/RT"/>
</dbReference>
<name>A0A5J4VKC2_9EUKA</name>
<evidence type="ECO:0000313" key="1">
    <source>
        <dbReference type="EMBL" id="KAA6383048.1"/>
    </source>
</evidence>
<evidence type="ECO:0008006" key="3">
    <source>
        <dbReference type="Google" id="ProtNLM"/>
    </source>
</evidence>
<dbReference type="PANTHER" id="PTHR33050:SF7">
    <property type="entry name" value="RIBONUCLEASE H"/>
    <property type="match status" value="1"/>
</dbReference>
<dbReference type="InterPro" id="IPR043502">
    <property type="entry name" value="DNA/RNA_pol_sf"/>
</dbReference>
<accession>A0A5J4VKC2</accession>